<accession>A0ABT5SBW4</accession>
<comment type="caution">
    <text evidence="1">The sequence shown here is derived from an EMBL/GenBank/DDBJ whole genome shotgun (WGS) entry which is preliminary data.</text>
</comment>
<dbReference type="Proteomes" id="UP001151478">
    <property type="component" value="Unassembled WGS sequence"/>
</dbReference>
<proteinExistence type="predicted"/>
<dbReference type="InterPro" id="IPR011051">
    <property type="entry name" value="RmlC_Cupin_sf"/>
</dbReference>
<dbReference type="CDD" id="cd02230">
    <property type="entry name" value="cupin_HP0902-like"/>
    <property type="match status" value="1"/>
</dbReference>
<gene>
    <name evidence="1" type="ORF">N5A56_014810</name>
</gene>
<dbReference type="RefSeq" id="WP_265726869.1">
    <property type="nucleotide sequence ID" value="NZ_JAOSLC020000003.1"/>
</dbReference>
<evidence type="ECO:0000313" key="1">
    <source>
        <dbReference type="EMBL" id="MDD7915614.1"/>
    </source>
</evidence>
<dbReference type="InterPro" id="IPR014710">
    <property type="entry name" value="RmlC-like_jellyroll"/>
</dbReference>
<dbReference type="PANTHER" id="PTHR37694">
    <property type="entry name" value="SLR8022 PROTEIN"/>
    <property type="match status" value="1"/>
</dbReference>
<evidence type="ECO:0000313" key="2">
    <source>
        <dbReference type="Proteomes" id="UP001151478"/>
    </source>
</evidence>
<sequence>MITSSLTTNLNYKENKPAITLLMETDATKEIRIVFKKNQEMKEHTAPKPIVVEIFEGEINFGIYEKEMHLKKGDLIALEANVPHNLICIKDAIVRLTIAKSDSITRVNKVVS</sequence>
<reference evidence="1" key="1">
    <citation type="submission" date="2023-02" db="EMBL/GenBank/DDBJ databases">
        <title>Polaribacter ponticola sp. nov., isolated from seawater.</title>
        <authorList>
            <person name="Baek J.H."/>
            <person name="Kim J.M."/>
            <person name="Choi D.G."/>
            <person name="Jeon C.O."/>
        </authorList>
    </citation>
    <scope>NUCLEOTIDE SEQUENCE</scope>
    <source>
        <strain evidence="1">MSW5</strain>
    </source>
</reference>
<dbReference type="SUPFAM" id="SSF51182">
    <property type="entry name" value="RmlC-like cupins"/>
    <property type="match status" value="1"/>
</dbReference>
<dbReference type="PANTHER" id="PTHR37694:SF1">
    <property type="entry name" value="SLR8022 PROTEIN"/>
    <property type="match status" value="1"/>
</dbReference>
<dbReference type="Gene3D" id="2.60.120.10">
    <property type="entry name" value="Jelly Rolls"/>
    <property type="match status" value="1"/>
</dbReference>
<organism evidence="1 2">
    <name type="scientific">Polaribacter ponticola</name>
    <dbReference type="NCBI Taxonomy" id="2978475"/>
    <lineage>
        <taxon>Bacteria</taxon>
        <taxon>Pseudomonadati</taxon>
        <taxon>Bacteroidota</taxon>
        <taxon>Flavobacteriia</taxon>
        <taxon>Flavobacteriales</taxon>
        <taxon>Flavobacteriaceae</taxon>
    </lineage>
</organism>
<protein>
    <submittedName>
        <fullName evidence="1">Cupin domain-containing protein</fullName>
    </submittedName>
</protein>
<dbReference type="EMBL" id="JAOSLC020000003">
    <property type="protein sequence ID" value="MDD7915614.1"/>
    <property type="molecule type" value="Genomic_DNA"/>
</dbReference>
<keyword evidence="2" id="KW-1185">Reference proteome</keyword>
<name>A0ABT5SBW4_9FLAO</name>